<keyword evidence="1" id="KW-0653">Protein transport</keyword>
<protein>
    <recommendedName>
        <fullName evidence="1">Mitochondrial import inner membrane translocase subunit</fullName>
    </recommendedName>
</protein>
<dbReference type="Pfam" id="PF02953">
    <property type="entry name" value="zf-Tim10_DDP"/>
    <property type="match status" value="1"/>
</dbReference>
<accession>F0VIL7</accession>
<reference evidence="5" key="3">
    <citation type="journal article" date="2012" name="PLoS Pathog.">
        <title>Comparative genomics of the apicomplexan parasites Toxoplasma gondii and Neospora caninum: Coccidia differing in host range and transmission strategy.</title>
        <authorList>
            <person name="Reid A.J."/>
            <person name="Vermont S.J."/>
            <person name="Cotton J.A."/>
            <person name="Harris D."/>
            <person name="Hill-Cawthorne G.A."/>
            <person name="Konen-Waisman S."/>
            <person name="Latham S.M."/>
            <person name="Mourier T."/>
            <person name="Norton R."/>
            <person name="Quail M.A."/>
            <person name="Sanders M."/>
            <person name="Shanmugam D."/>
            <person name="Sohal A."/>
            <person name="Wasmuth J.D."/>
            <person name="Brunk B."/>
            <person name="Grigg M.E."/>
            <person name="Howard J.C."/>
            <person name="Parkinson J."/>
            <person name="Roos D.S."/>
            <person name="Trees A.J."/>
            <person name="Berriman M."/>
            <person name="Pain A."/>
            <person name="Wastling J.M."/>
        </authorList>
    </citation>
    <scope>NUCLEOTIDE SEQUENCE [LARGE SCALE GENOMIC DNA]</scope>
    <source>
        <strain evidence="5">Liverpool</strain>
    </source>
</reference>
<evidence type="ECO:0000259" key="2">
    <source>
        <dbReference type="Pfam" id="PF02953"/>
    </source>
</evidence>
<name>F0VIL7_NEOCL</name>
<keyword evidence="1" id="KW-0472">Membrane</keyword>
<gene>
    <name evidence="4" type="ORF">BN1204_033650</name>
    <name evidence="3" type="ORF">NCLIV_033650</name>
</gene>
<evidence type="ECO:0000313" key="4">
    <source>
        <dbReference type="EMBL" id="CEL67566.1"/>
    </source>
</evidence>
<dbReference type="GO" id="GO:0015031">
    <property type="term" value="P:protein transport"/>
    <property type="evidence" value="ECO:0007669"/>
    <property type="project" value="UniProtKB-KW"/>
</dbReference>
<dbReference type="VEuPathDB" id="ToxoDB:NCLIV_033650"/>
<keyword evidence="1" id="KW-0143">Chaperone</keyword>
<sequence length="86" mass="9937">MDALPQKNILQAAAVAERLQEFTTAGFCFSRCVEVIKSRLNNAEKTCLWNCAQRWEETRHFINMRSRDLITKPHDGDLRPTDSKTL</sequence>
<comment type="subunit">
    <text evidence="1">Heterohexamer.</text>
</comment>
<feature type="domain" description="Tim10-like" evidence="2">
    <location>
        <begin position="27"/>
        <end position="65"/>
    </location>
</feature>
<reference evidence="4" key="4">
    <citation type="journal article" date="2015" name="PLoS ONE">
        <title>Comprehensive Evaluation of Toxoplasma gondii VEG and Neospora caninum LIV Genomes with Tachyzoite Stage Transcriptome and Proteome Defines Novel Transcript Features.</title>
        <authorList>
            <person name="Ramaprasad A."/>
            <person name="Mourier T."/>
            <person name="Naeem R."/>
            <person name="Malas T.B."/>
            <person name="Moussa E."/>
            <person name="Panigrahi A."/>
            <person name="Vermont S.J."/>
            <person name="Otto T.D."/>
            <person name="Wastling J."/>
            <person name="Pain A."/>
        </authorList>
    </citation>
    <scope>NUCLEOTIDE SEQUENCE</scope>
    <source>
        <strain evidence="4">Liverpool</strain>
    </source>
</reference>
<dbReference type="Proteomes" id="UP000007494">
    <property type="component" value="Chromosome VIII"/>
</dbReference>
<dbReference type="EMBL" id="FR823390">
    <property type="protein sequence ID" value="CBZ53578.1"/>
    <property type="molecule type" value="Genomic_DNA"/>
</dbReference>
<organism evidence="3 5">
    <name type="scientific">Neospora caninum (strain Liverpool)</name>
    <dbReference type="NCBI Taxonomy" id="572307"/>
    <lineage>
        <taxon>Eukaryota</taxon>
        <taxon>Sar</taxon>
        <taxon>Alveolata</taxon>
        <taxon>Apicomplexa</taxon>
        <taxon>Conoidasida</taxon>
        <taxon>Coccidia</taxon>
        <taxon>Eucoccidiorida</taxon>
        <taxon>Eimeriorina</taxon>
        <taxon>Sarcocystidae</taxon>
        <taxon>Neospora</taxon>
    </lineage>
</organism>
<dbReference type="SUPFAM" id="SSF144122">
    <property type="entry name" value="Tim10-like"/>
    <property type="match status" value="1"/>
</dbReference>
<evidence type="ECO:0000313" key="5">
    <source>
        <dbReference type="Proteomes" id="UP000007494"/>
    </source>
</evidence>
<dbReference type="Gene3D" id="1.10.287.810">
    <property type="entry name" value="Mitochondrial import inner membrane translocase subunit tim13 like domains"/>
    <property type="match status" value="1"/>
</dbReference>
<reference evidence="3" key="1">
    <citation type="submission" date="2011-02" db="EMBL/GenBank/DDBJ databases">
        <authorList>
            <person name="Aslett M."/>
        </authorList>
    </citation>
    <scope>NUCLEOTIDE SEQUENCE</scope>
    <source>
        <strain evidence="3">Liverpool</strain>
    </source>
</reference>
<dbReference type="AlphaFoldDB" id="F0VIL7"/>
<dbReference type="InterPro" id="IPR035427">
    <property type="entry name" value="Tim10-like_dom_sf"/>
</dbReference>
<dbReference type="eggNOG" id="ENOG502R0IF">
    <property type="taxonomic scope" value="Eukaryota"/>
</dbReference>
<dbReference type="OMA" id="FIHMRAN"/>
<comment type="domain">
    <text evidence="1">The twin CX3C motif contains 4 conserved Cys residues that form 2 disulfide bonds in the mitochondrial intermembrane space.</text>
</comment>
<evidence type="ECO:0000256" key="1">
    <source>
        <dbReference type="RuleBase" id="RU367043"/>
    </source>
</evidence>
<reference evidence="3" key="2">
    <citation type="submission" date="2011-03" db="EMBL/GenBank/DDBJ databases">
        <title>Comparative genomics and transcriptomics of Neospora caninum and Toxoplasma gondii.</title>
        <authorList>
            <person name="Reid A.J."/>
            <person name="Sohal A."/>
            <person name="Harris D."/>
            <person name="Quail M."/>
            <person name="Sanders M."/>
            <person name="Berriman M."/>
            <person name="Wastling J.M."/>
            <person name="Pain A."/>
        </authorList>
    </citation>
    <scope>NUCLEOTIDE SEQUENCE</scope>
    <source>
        <strain evidence="3">Liverpool</strain>
    </source>
</reference>
<proteinExistence type="inferred from homology"/>
<dbReference type="GO" id="GO:0005743">
    <property type="term" value="C:mitochondrial inner membrane"/>
    <property type="evidence" value="ECO:0007669"/>
    <property type="project" value="UniProtKB-SubCell"/>
</dbReference>
<dbReference type="GeneID" id="13442910"/>
<dbReference type="OrthoDB" id="344165at2759"/>
<keyword evidence="1" id="KW-0813">Transport</keyword>
<comment type="function">
    <text evidence="1">Mitochondrial intermembrane chaperone that participates in the import and insertion of some multi-pass transmembrane proteins into the mitochondrial inner membrane. Also required for the transfer of beta-barrel precursors from the TOM complex to the sorting and assembly machinery (SAM complex) of the outer membrane. Acts as a chaperone-like protein that protects the hydrophobic precursors from aggregation and guide them through the mitochondrial intermembrane space.</text>
</comment>
<evidence type="ECO:0000313" key="3">
    <source>
        <dbReference type="EMBL" id="CBZ53578.1"/>
    </source>
</evidence>
<keyword evidence="1" id="KW-0811">Translocation</keyword>
<dbReference type="InterPro" id="IPR004217">
    <property type="entry name" value="Tim10-like"/>
</dbReference>
<dbReference type="EMBL" id="LN714483">
    <property type="protein sequence ID" value="CEL67566.1"/>
    <property type="molecule type" value="Genomic_DNA"/>
</dbReference>
<comment type="subcellular location">
    <subcellularLocation>
        <location evidence="1">Mitochondrion inner membrane</location>
        <topology evidence="1">Peripheral membrane protein</topology>
        <orientation evidence="1">Intermembrane side</orientation>
    </subcellularLocation>
</comment>
<dbReference type="InParanoid" id="F0VIL7"/>
<dbReference type="RefSeq" id="XP_003883610.1">
    <property type="nucleotide sequence ID" value="XM_003883561.1"/>
</dbReference>
<keyword evidence="1" id="KW-0496">Mitochondrion</keyword>
<keyword evidence="1" id="KW-1015">Disulfide bond</keyword>
<comment type="similarity">
    <text evidence="1">Belongs to the small Tim family.</text>
</comment>
<keyword evidence="1" id="KW-0999">Mitochondrion inner membrane</keyword>
<keyword evidence="5" id="KW-1185">Reference proteome</keyword>